<name>A0A7S3V077_9STRA</name>
<sequence length="199" mass="23003">MSEPERRKEAFHRVVKILDSFKEDGLFQMDLQDEECLAAIRHWTQEKRADPSFVERRFNNNYRIQNVYNKLKVIQAACRQVPMGVPINAILAGSTDPYYGIRNVNASSPSKSEDKTKITKNEEPINNNEEHVQNREDGEILDQDTDKDVQPVVETKITSKTMNEPASSSLLNLNLTWQNIMAWWSVQILFVAAFLQYVK</sequence>
<organism evidence="2">
    <name type="scientific">Aplanochytrium stocchinoi</name>
    <dbReference type="NCBI Taxonomy" id="215587"/>
    <lineage>
        <taxon>Eukaryota</taxon>
        <taxon>Sar</taxon>
        <taxon>Stramenopiles</taxon>
        <taxon>Bigyra</taxon>
        <taxon>Labyrinthulomycetes</taxon>
        <taxon>Thraustochytrida</taxon>
        <taxon>Thraustochytriidae</taxon>
        <taxon>Aplanochytrium</taxon>
    </lineage>
</organism>
<reference evidence="2" key="1">
    <citation type="submission" date="2021-01" db="EMBL/GenBank/DDBJ databases">
        <authorList>
            <person name="Corre E."/>
            <person name="Pelletier E."/>
            <person name="Niang G."/>
            <person name="Scheremetjew M."/>
            <person name="Finn R."/>
            <person name="Kale V."/>
            <person name="Holt S."/>
            <person name="Cochrane G."/>
            <person name="Meng A."/>
            <person name="Brown T."/>
            <person name="Cohen L."/>
        </authorList>
    </citation>
    <scope>NUCLEOTIDE SEQUENCE</scope>
    <source>
        <strain evidence="2">GSBS06</strain>
    </source>
</reference>
<dbReference type="EMBL" id="HBIN01017371">
    <property type="protein sequence ID" value="CAE0443150.1"/>
    <property type="molecule type" value="Transcribed_RNA"/>
</dbReference>
<evidence type="ECO:0000313" key="2">
    <source>
        <dbReference type="EMBL" id="CAE0443150.1"/>
    </source>
</evidence>
<feature type="region of interest" description="Disordered" evidence="1">
    <location>
        <begin position="103"/>
        <end position="144"/>
    </location>
</feature>
<feature type="compositionally biased region" description="Basic and acidic residues" evidence="1">
    <location>
        <begin position="111"/>
        <end position="144"/>
    </location>
</feature>
<proteinExistence type="predicted"/>
<dbReference type="AlphaFoldDB" id="A0A7S3V077"/>
<accession>A0A7S3V077</accession>
<gene>
    <name evidence="2" type="ORF">ASTO00021_LOCUS13247</name>
</gene>
<evidence type="ECO:0000256" key="1">
    <source>
        <dbReference type="SAM" id="MobiDB-lite"/>
    </source>
</evidence>
<protein>
    <submittedName>
        <fullName evidence="2">Uncharacterized protein</fullName>
    </submittedName>
</protein>